<dbReference type="Gene3D" id="1.10.10.60">
    <property type="entry name" value="Homeodomain-like"/>
    <property type="match status" value="2"/>
</dbReference>
<evidence type="ECO:0000256" key="2">
    <source>
        <dbReference type="ARBA" id="ARBA00022737"/>
    </source>
</evidence>
<feature type="domain" description="Myb-like" evidence="8">
    <location>
        <begin position="20"/>
        <end position="72"/>
    </location>
</feature>
<feature type="domain" description="HTH myb-type" evidence="9">
    <location>
        <begin position="20"/>
        <end position="72"/>
    </location>
</feature>
<dbReference type="SMART" id="SM00717">
    <property type="entry name" value="SANT"/>
    <property type="match status" value="2"/>
</dbReference>
<feature type="compositionally biased region" description="Pro residues" evidence="7">
    <location>
        <begin position="141"/>
        <end position="162"/>
    </location>
</feature>
<reference evidence="10 11" key="1">
    <citation type="journal article" date="2019" name="Nat. Plants">
        <title>Stout camphor tree genome fills gaps in understanding of flowering plant genome evolution.</title>
        <authorList>
            <person name="Chaw S.M."/>
            <person name="Liu Y.C."/>
            <person name="Wu Y.W."/>
            <person name="Wang H.Y."/>
            <person name="Lin C.I."/>
            <person name="Wu C.S."/>
            <person name="Ke H.M."/>
            <person name="Chang L.Y."/>
            <person name="Hsu C.Y."/>
            <person name="Yang H.T."/>
            <person name="Sudianto E."/>
            <person name="Hsu M.H."/>
            <person name="Wu K.P."/>
            <person name="Wang L.N."/>
            <person name="Leebens-Mack J.H."/>
            <person name="Tsai I.J."/>
        </authorList>
    </citation>
    <scope>NUCLEOTIDE SEQUENCE [LARGE SCALE GENOMIC DNA]</scope>
    <source>
        <strain evidence="11">cv. Chaw 1501</strain>
        <tissue evidence="10">Young leaves</tissue>
    </source>
</reference>
<feature type="compositionally biased region" description="Polar residues" evidence="7">
    <location>
        <begin position="178"/>
        <end position="189"/>
    </location>
</feature>
<proteinExistence type="predicted"/>
<keyword evidence="6" id="KW-0539">Nucleus</keyword>
<sequence>MRSPTSATPKANKTTPCCLKVGLKRGPWTPEEDQLLSSYIAREGEGRWRTLPKRAGLLRCGKSCRLRWMNYLRPSVKRGQIAPDEEDLILRLHRLLGNRWSLIAGRIPGRTDNEIKNYWNTHLSKKLISMGIDPRTHKPLDPSPNPKSTPHAAPPPPAPNPNPSSSSLEESGGLGDLNGTNMINPNFSNKYMEGPSQIIGSDTHDYWQNSDGITMLMGLQDSRVSVNNGDEICGSDDVLSSFLNELMDEDMFLKQQQQNTCATSDSLLPSLPGLGCGGASDWNAEVPSQVGVDGEECSQFADQVGNCL</sequence>
<dbReference type="GO" id="GO:0005634">
    <property type="term" value="C:nucleus"/>
    <property type="evidence" value="ECO:0007669"/>
    <property type="project" value="UniProtKB-SubCell"/>
</dbReference>
<dbReference type="GO" id="GO:0003677">
    <property type="term" value="F:DNA binding"/>
    <property type="evidence" value="ECO:0007669"/>
    <property type="project" value="UniProtKB-KW"/>
</dbReference>
<evidence type="ECO:0000313" key="10">
    <source>
        <dbReference type="EMBL" id="RWR73726.1"/>
    </source>
</evidence>
<keyword evidence="5" id="KW-0804">Transcription</keyword>
<dbReference type="InterPro" id="IPR009057">
    <property type="entry name" value="Homeodomain-like_sf"/>
</dbReference>
<evidence type="ECO:0000256" key="1">
    <source>
        <dbReference type="ARBA" id="ARBA00004123"/>
    </source>
</evidence>
<evidence type="ECO:0000256" key="4">
    <source>
        <dbReference type="ARBA" id="ARBA00023125"/>
    </source>
</evidence>
<dbReference type="FunFam" id="1.10.10.60:FF:000121">
    <property type="entry name" value="Myb transcription factor"/>
    <property type="match status" value="1"/>
</dbReference>
<keyword evidence="4" id="KW-0238">DNA-binding</keyword>
<evidence type="ECO:0000259" key="8">
    <source>
        <dbReference type="PROSITE" id="PS50090"/>
    </source>
</evidence>
<keyword evidence="11" id="KW-1185">Reference proteome</keyword>
<evidence type="ECO:0000313" key="11">
    <source>
        <dbReference type="Proteomes" id="UP000283530"/>
    </source>
</evidence>
<dbReference type="PROSITE" id="PS51294">
    <property type="entry name" value="HTH_MYB"/>
    <property type="match status" value="2"/>
</dbReference>
<dbReference type="CDD" id="cd00167">
    <property type="entry name" value="SANT"/>
    <property type="match status" value="2"/>
</dbReference>
<evidence type="ECO:0000256" key="5">
    <source>
        <dbReference type="ARBA" id="ARBA00023163"/>
    </source>
</evidence>
<keyword evidence="2" id="KW-0677">Repeat</keyword>
<protein>
    <submittedName>
        <fullName evidence="10">Transcription repressor MYB5-like protein</fullName>
    </submittedName>
</protein>
<dbReference type="InterPro" id="IPR015495">
    <property type="entry name" value="Myb_TF_plants"/>
</dbReference>
<gene>
    <name evidence="10" type="ORF">CKAN_00202800</name>
</gene>
<dbReference type="FunFam" id="1.10.10.60:FF:000254">
    <property type="entry name" value="transcription repressor MYB5-like"/>
    <property type="match status" value="1"/>
</dbReference>
<dbReference type="PANTHER" id="PTHR47994">
    <property type="entry name" value="F14D16.11-RELATED"/>
    <property type="match status" value="1"/>
</dbReference>
<dbReference type="Pfam" id="PF00249">
    <property type="entry name" value="Myb_DNA-binding"/>
    <property type="match status" value="2"/>
</dbReference>
<dbReference type="EMBL" id="QPKB01000001">
    <property type="protein sequence ID" value="RWR73726.1"/>
    <property type="molecule type" value="Genomic_DNA"/>
</dbReference>
<dbReference type="STRING" id="337451.A0A3S3LYF7"/>
<evidence type="ECO:0000256" key="7">
    <source>
        <dbReference type="SAM" id="MobiDB-lite"/>
    </source>
</evidence>
<dbReference type="SUPFAM" id="SSF46689">
    <property type="entry name" value="Homeodomain-like"/>
    <property type="match status" value="1"/>
</dbReference>
<evidence type="ECO:0000256" key="3">
    <source>
        <dbReference type="ARBA" id="ARBA00023015"/>
    </source>
</evidence>
<accession>A0A3S3LYF7</accession>
<comment type="caution">
    <text evidence="10">The sequence shown here is derived from an EMBL/GenBank/DDBJ whole genome shotgun (WGS) entry which is preliminary data.</text>
</comment>
<dbReference type="Proteomes" id="UP000283530">
    <property type="component" value="Unassembled WGS sequence"/>
</dbReference>
<feature type="region of interest" description="Disordered" evidence="7">
    <location>
        <begin position="132"/>
        <end position="189"/>
    </location>
</feature>
<dbReference type="InterPro" id="IPR017930">
    <property type="entry name" value="Myb_dom"/>
</dbReference>
<dbReference type="PANTHER" id="PTHR47994:SF5">
    <property type="entry name" value="F14D16.11-RELATED"/>
    <property type="match status" value="1"/>
</dbReference>
<keyword evidence="3" id="KW-0805">Transcription regulation</keyword>
<evidence type="ECO:0000256" key="6">
    <source>
        <dbReference type="ARBA" id="ARBA00023242"/>
    </source>
</evidence>
<evidence type="ECO:0000259" key="9">
    <source>
        <dbReference type="PROSITE" id="PS51294"/>
    </source>
</evidence>
<dbReference type="PROSITE" id="PS50090">
    <property type="entry name" value="MYB_LIKE"/>
    <property type="match status" value="2"/>
</dbReference>
<dbReference type="AlphaFoldDB" id="A0A3S3LYF7"/>
<feature type="domain" description="HTH myb-type" evidence="9">
    <location>
        <begin position="73"/>
        <end position="127"/>
    </location>
</feature>
<dbReference type="InterPro" id="IPR001005">
    <property type="entry name" value="SANT/Myb"/>
</dbReference>
<organism evidence="10 11">
    <name type="scientific">Cinnamomum micranthum f. kanehirae</name>
    <dbReference type="NCBI Taxonomy" id="337451"/>
    <lineage>
        <taxon>Eukaryota</taxon>
        <taxon>Viridiplantae</taxon>
        <taxon>Streptophyta</taxon>
        <taxon>Embryophyta</taxon>
        <taxon>Tracheophyta</taxon>
        <taxon>Spermatophyta</taxon>
        <taxon>Magnoliopsida</taxon>
        <taxon>Magnoliidae</taxon>
        <taxon>Laurales</taxon>
        <taxon>Lauraceae</taxon>
        <taxon>Cinnamomum</taxon>
    </lineage>
</organism>
<comment type="subcellular location">
    <subcellularLocation>
        <location evidence="1">Nucleus</location>
    </subcellularLocation>
</comment>
<name>A0A3S3LYF7_9MAGN</name>
<feature type="domain" description="Myb-like" evidence="8">
    <location>
        <begin position="73"/>
        <end position="123"/>
    </location>
</feature>
<dbReference type="OrthoDB" id="2143914at2759"/>